<reference evidence="2" key="1">
    <citation type="journal article" date="2019" name="Sci. Rep.">
        <title>Draft genome of Tanacetum cinerariifolium, the natural source of mosquito coil.</title>
        <authorList>
            <person name="Yamashiro T."/>
            <person name="Shiraishi A."/>
            <person name="Satake H."/>
            <person name="Nakayama K."/>
        </authorList>
    </citation>
    <scope>NUCLEOTIDE SEQUENCE</scope>
</reference>
<dbReference type="EMBL" id="BKCJ011851043">
    <property type="protein sequence ID" value="GFD58286.1"/>
    <property type="molecule type" value="Genomic_DNA"/>
</dbReference>
<organism evidence="2">
    <name type="scientific">Tanacetum cinerariifolium</name>
    <name type="common">Dalmatian daisy</name>
    <name type="synonym">Chrysanthemum cinerariifolium</name>
    <dbReference type="NCBI Taxonomy" id="118510"/>
    <lineage>
        <taxon>Eukaryota</taxon>
        <taxon>Viridiplantae</taxon>
        <taxon>Streptophyta</taxon>
        <taxon>Embryophyta</taxon>
        <taxon>Tracheophyta</taxon>
        <taxon>Spermatophyta</taxon>
        <taxon>Magnoliopsida</taxon>
        <taxon>eudicotyledons</taxon>
        <taxon>Gunneridae</taxon>
        <taxon>Pentapetalae</taxon>
        <taxon>asterids</taxon>
        <taxon>campanulids</taxon>
        <taxon>Asterales</taxon>
        <taxon>Asteraceae</taxon>
        <taxon>Asteroideae</taxon>
        <taxon>Anthemideae</taxon>
        <taxon>Anthemidinae</taxon>
        <taxon>Tanacetum</taxon>
    </lineage>
</organism>
<name>A0A699XKE8_TANCI</name>
<feature type="region of interest" description="Disordered" evidence="1">
    <location>
        <begin position="1"/>
        <end position="86"/>
    </location>
</feature>
<sequence length="86" mass="8950">RHAPGAARGMGRRVRPVAGRVRAGRVRIHAGQPADAGGRRAAHQRRPGRPGDRHFRCLCAGHQFADPGAGRTARPQGAAAGADGPH</sequence>
<feature type="non-terminal residue" evidence="2">
    <location>
        <position position="86"/>
    </location>
</feature>
<accession>A0A699XKE8</accession>
<gene>
    <name evidence="2" type="ORF">Tci_930255</name>
</gene>
<comment type="caution">
    <text evidence="2">The sequence shown here is derived from an EMBL/GenBank/DDBJ whole genome shotgun (WGS) entry which is preliminary data.</text>
</comment>
<evidence type="ECO:0000256" key="1">
    <source>
        <dbReference type="SAM" id="MobiDB-lite"/>
    </source>
</evidence>
<feature type="non-terminal residue" evidence="2">
    <location>
        <position position="1"/>
    </location>
</feature>
<dbReference type="AlphaFoldDB" id="A0A699XKE8"/>
<protein>
    <submittedName>
        <fullName evidence="2">Uncharacterized protein</fullName>
    </submittedName>
</protein>
<evidence type="ECO:0000313" key="2">
    <source>
        <dbReference type="EMBL" id="GFD58286.1"/>
    </source>
</evidence>
<proteinExistence type="predicted"/>